<accession>A0A482VNP4</accession>
<dbReference type="InterPro" id="IPR036865">
    <property type="entry name" value="CRAL-TRIO_dom_sf"/>
</dbReference>
<evidence type="ECO:0008006" key="3">
    <source>
        <dbReference type="Google" id="ProtNLM"/>
    </source>
</evidence>
<dbReference type="SUPFAM" id="SSF52087">
    <property type="entry name" value="CRAL/TRIO domain"/>
    <property type="match status" value="2"/>
</dbReference>
<organism evidence="1 2">
    <name type="scientific">Asbolus verrucosus</name>
    <name type="common">Desert ironclad beetle</name>
    <dbReference type="NCBI Taxonomy" id="1661398"/>
    <lineage>
        <taxon>Eukaryota</taxon>
        <taxon>Metazoa</taxon>
        <taxon>Ecdysozoa</taxon>
        <taxon>Arthropoda</taxon>
        <taxon>Hexapoda</taxon>
        <taxon>Insecta</taxon>
        <taxon>Pterygota</taxon>
        <taxon>Neoptera</taxon>
        <taxon>Endopterygota</taxon>
        <taxon>Coleoptera</taxon>
        <taxon>Polyphaga</taxon>
        <taxon>Cucujiformia</taxon>
        <taxon>Tenebrionidae</taxon>
        <taxon>Pimeliinae</taxon>
        <taxon>Asbolus</taxon>
    </lineage>
</organism>
<dbReference type="AlphaFoldDB" id="A0A482VNP4"/>
<evidence type="ECO:0000313" key="2">
    <source>
        <dbReference type="Proteomes" id="UP000292052"/>
    </source>
</evidence>
<dbReference type="PANTHER" id="PTHR10174:SF222">
    <property type="entry name" value="GH10083P-RELATED"/>
    <property type="match status" value="1"/>
</dbReference>
<dbReference type="Proteomes" id="UP000292052">
    <property type="component" value="Unassembled WGS sequence"/>
</dbReference>
<dbReference type="Gene3D" id="1.20.5.1200">
    <property type="entry name" value="Alpha-tocopherol transfer"/>
    <property type="match status" value="1"/>
</dbReference>
<dbReference type="GO" id="GO:0016020">
    <property type="term" value="C:membrane"/>
    <property type="evidence" value="ECO:0007669"/>
    <property type="project" value="TreeGrafter"/>
</dbReference>
<dbReference type="OrthoDB" id="6741390at2759"/>
<gene>
    <name evidence="1" type="ORF">BDFB_010749</name>
</gene>
<name>A0A482VNP4_ASBVE</name>
<protein>
    <recommendedName>
        <fullName evidence="3">CRAL TRIO domain containing protein</fullName>
    </recommendedName>
</protein>
<dbReference type="STRING" id="1661398.A0A482VNP4"/>
<dbReference type="GO" id="GO:1902936">
    <property type="term" value="F:phosphatidylinositol bisphosphate binding"/>
    <property type="evidence" value="ECO:0007669"/>
    <property type="project" value="TreeGrafter"/>
</dbReference>
<evidence type="ECO:0000313" key="1">
    <source>
        <dbReference type="EMBL" id="RZC34350.1"/>
    </source>
</evidence>
<comment type="caution">
    <text evidence="1">The sequence shown here is derived from an EMBL/GenBank/DDBJ whole genome shotgun (WGS) entry which is preliminary data.</text>
</comment>
<keyword evidence="2" id="KW-1185">Reference proteome</keyword>
<feature type="non-terminal residue" evidence="1">
    <location>
        <position position="158"/>
    </location>
</feature>
<sequence length="158" mass="18367">MEAFAVGTIVIYDLENCNFVHMLKMSPLLIKKASVIFETYVHSDLDSVYQHIPKNILPCDYGGNEKSMEELNKLFKREVMQYKSFFEHLDTLTVNESLRPEKLGNDDILSYYGNFRQLDFSAFRVHSDLDSLYDHINKDILPGNYGGNEKLEELDDEQ</sequence>
<dbReference type="EMBL" id="QDEB01080799">
    <property type="protein sequence ID" value="RZC34350.1"/>
    <property type="molecule type" value="Genomic_DNA"/>
</dbReference>
<dbReference type="PANTHER" id="PTHR10174">
    <property type="entry name" value="ALPHA-TOCOPHEROL TRANSFER PROTEIN-RELATED"/>
    <property type="match status" value="1"/>
</dbReference>
<proteinExistence type="predicted"/>
<reference evidence="1 2" key="1">
    <citation type="submission" date="2017-03" db="EMBL/GenBank/DDBJ databases">
        <title>Genome of the blue death feigning beetle - Asbolus verrucosus.</title>
        <authorList>
            <person name="Rider S.D."/>
        </authorList>
    </citation>
    <scope>NUCLEOTIDE SEQUENCE [LARGE SCALE GENOMIC DNA]</scope>
    <source>
        <strain evidence="1">Butters</strain>
        <tissue evidence="1">Head and leg muscle</tissue>
    </source>
</reference>